<organism evidence="1 2">
    <name type="scientific">Panagrolaimus sp. PS1159</name>
    <dbReference type="NCBI Taxonomy" id="55785"/>
    <lineage>
        <taxon>Eukaryota</taxon>
        <taxon>Metazoa</taxon>
        <taxon>Ecdysozoa</taxon>
        <taxon>Nematoda</taxon>
        <taxon>Chromadorea</taxon>
        <taxon>Rhabditida</taxon>
        <taxon>Tylenchina</taxon>
        <taxon>Panagrolaimomorpha</taxon>
        <taxon>Panagrolaimoidea</taxon>
        <taxon>Panagrolaimidae</taxon>
        <taxon>Panagrolaimus</taxon>
    </lineage>
</organism>
<accession>A0AC35GUL7</accession>
<name>A0AC35GUL7_9BILA</name>
<reference evidence="2" key="1">
    <citation type="submission" date="2022-11" db="UniProtKB">
        <authorList>
            <consortium name="WormBaseParasite"/>
        </authorList>
    </citation>
    <scope>IDENTIFICATION</scope>
</reference>
<evidence type="ECO:0000313" key="1">
    <source>
        <dbReference type="Proteomes" id="UP000887580"/>
    </source>
</evidence>
<evidence type="ECO:0000313" key="2">
    <source>
        <dbReference type="WBParaSite" id="PS1159_v2.g8648.t1"/>
    </source>
</evidence>
<protein>
    <submittedName>
        <fullName evidence="2">Uncharacterized protein</fullName>
    </submittedName>
</protein>
<dbReference type="Proteomes" id="UP000887580">
    <property type="component" value="Unplaced"/>
</dbReference>
<proteinExistence type="predicted"/>
<sequence length="217" mass="25327">MLFSSDPNLFLKNTYVTGNLFVDFCIRRCRILTNRLFVSNLIPRLYRCEAKYIHLTDQDLSFKELQFLIEHGGVVDFRSEDCEIVNENGKYIDLEKYMEYLPMVEWMELHPTYVNANIGHALAKLKFKSRNGFFSFAPVYGDPFDAKEFLKLCDAIRGESIIMDMDFDDDGFNETFVGSFKEIMREYQNNTDNGSFNICRVGDDYDGVVIYVDDDDD</sequence>
<dbReference type="WBParaSite" id="PS1159_v2.g8648.t1">
    <property type="protein sequence ID" value="PS1159_v2.g8648.t1"/>
    <property type="gene ID" value="PS1159_v2.g8648"/>
</dbReference>